<evidence type="ECO:0000313" key="3">
    <source>
        <dbReference type="Proteomes" id="UP000228754"/>
    </source>
</evidence>
<dbReference type="OrthoDB" id="2990059at2"/>
<gene>
    <name evidence="2" type="ORF">CEY02_03900</name>
</gene>
<keyword evidence="1" id="KW-0472">Membrane</keyword>
<organism evidence="2 3">
    <name type="scientific">Bacillus pumilus</name>
    <name type="common">Bacillus mesentericus</name>
    <dbReference type="NCBI Taxonomy" id="1408"/>
    <lineage>
        <taxon>Bacteria</taxon>
        <taxon>Bacillati</taxon>
        <taxon>Bacillota</taxon>
        <taxon>Bacilli</taxon>
        <taxon>Bacillales</taxon>
        <taxon>Bacillaceae</taxon>
        <taxon>Bacillus</taxon>
    </lineage>
</organism>
<keyword evidence="1" id="KW-0812">Transmembrane</keyword>
<accession>A0A2A5IZY9</accession>
<evidence type="ECO:0000313" key="2">
    <source>
        <dbReference type="EMBL" id="PCK22549.1"/>
    </source>
</evidence>
<dbReference type="EMBL" id="NKHG01000024">
    <property type="protein sequence ID" value="PCK22549.1"/>
    <property type="molecule type" value="Genomic_DNA"/>
</dbReference>
<name>A0A2A5IZY9_BACPU</name>
<reference evidence="2 3" key="1">
    <citation type="submission" date="2017-06" db="EMBL/GenBank/DDBJ databases">
        <title>Draft Genome Sequence of Bacillus sp Strain 36R Isolated from saline sediment at Atanasia, Sonora, Mexico.</title>
        <authorList>
            <person name="Sanchez Diaz R."/>
            <person name="Quiroz Macias M.E."/>
            <person name="Ibarra Gamez J.C."/>
            <person name="Enciso Ibarra J."/>
            <person name="Gomez Gil B."/>
            <person name="Galaviz Silva L."/>
        </authorList>
    </citation>
    <scope>NUCLEOTIDE SEQUENCE [LARGE SCALE GENOMIC DNA]</scope>
    <source>
        <strain evidence="2 3">36R_ATNSAL</strain>
    </source>
</reference>
<comment type="caution">
    <text evidence="2">The sequence shown here is derived from an EMBL/GenBank/DDBJ whole genome shotgun (WGS) entry which is preliminary data.</text>
</comment>
<proteinExistence type="predicted"/>
<feature type="transmembrane region" description="Helical" evidence="1">
    <location>
        <begin position="40"/>
        <end position="59"/>
    </location>
</feature>
<sequence length="189" mass="22134">MEQTTLKKMRIKQIAASNLITGIMIVIFFILIQISEIRFTHFFFCLGILMLLQSIFGFIKKGSTKSFIPLFEQVAIYEKTKLGKEWEKEQRTENIWKLILSGLMFFQAFSFQNVTNPFFDIEPIFLIFLLVIALALINVSMLFRFRKIDRSTEEHELKGYTKESNMMAIALGFLTVIVIFFFIIIFVLP</sequence>
<dbReference type="AlphaFoldDB" id="A0A2A5IZY9"/>
<evidence type="ECO:0000256" key="1">
    <source>
        <dbReference type="SAM" id="Phobius"/>
    </source>
</evidence>
<feature type="transmembrane region" description="Helical" evidence="1">
    <location>
        <begin position="14"/>
        <end position="34"/>
    </location>
</feature>
<dbReference type="Proteomes" id="UP000228754">
    <property type="component" value="Unassembled WGS sequence"/>
</dbReference>
<feature type="transmembrane region" description="Helical" evidence="1">
    <location>
        <begin position="166"/>
        <end position="188"/>
    </location>
</feature>
<keyword evidence="1" id="KW-1133">Transmembrane helix</keyword>
<feature type="transmembrane region" description="Helical" evidence="1">
    <location>
        <begin position="124"/>
        <end position="145"/>
    </location>
</feature>
<feature type="transmembrane region" description="Helical" evidence="1">
    <location>
        <begin position="94"/>
        <end position="112"/>
    </location>
</feature>
<protein>
    <submittedName>
        <fullName evidence="2">Uncharacterized protein</fullName>
    </submittedName>
</protein>